<organism evidence="2 3">
    <name type="scientific">Terrimonas ginsenosidimutans</name>
    <dbReference type="NCBI Taxonomy" id="2908004"/>
    <lineage>
        <taxon>Bacteria</taxon>
        <taxon>Pseudomonadati</taxon>
        <taxon>Bacteroidota</taxon>
        <taxon>Chitinophagia</taxon>
        <taxon>Chitinophagales</taxon>
        <taxon>Chitinophagaceae</taxon>
        <taxon>Terrimonas</taxon>
    </lineage>
</organism>
<gene>
    <name evidence="2" type="ORF">LZZ85_15375</name>
</gene>
<name>A0ABS9KTM4_9BACT</name>
<feature type="signal peptide" evidence="1">
    <location>
        <begin position="1"/>
        <end position="19"/>
    </location>
</feature>
<protein>
    <submittedName>
        <fullName evidence="2">Uncharacterized protein</fullName>
    </submittedName>
</protein>
<dbReference type="EMBL" id="JAKLTR010000009">
    <property type="protein sequence ID" value="MCG2615681.1"/>
    <property type="molecule type" value="Genomic_DNA"/>
</dbReference>
<comment type="caution">
    <text evidence="2">The sequence shown here is derived from an EMBL/GenBank/DDBJ whole genome shotgun (WGS) entry which is preliminary data.</text>
</comment>
<dbReference type="RefSeq" id="WP_237873716.1">
    <property type="nucleotide sequence ID" value="NZ_JAKLTR010000009.1"/>
</dbReference>
<keyword evidence="3" id="KW-1185">Reference proteome</keyword>
<keyword evidence="1" id="KW-0732">Signal</keyword>
<sequence length="131" mass="14997">MIRFLLTLFVLTMATSLKAQTVDSIYFHLYTDSLKKGTHNYINVDGKLSNGQWQPLSAKEISFSSSDYSFSGNELILPMECSVEKVTVKAVLKSNPAIWKETTIWIKRAPDPMLPSRDEILRNTNQKRRKN</sequence>
<reference evidence="2" key="1">
    <citation type="submission" date="2022-01" db="EMBL/GenBank/DDBJ databases">
        <authorList>
            <person name="Jo J.-H."/>
            <person name="Im W.-T."/>
        </authorList>
    </citation>
    <scope>NUCLEOTIDE SEQUENCE</scope>
    <source>
        <strain evidence="2">NA20</strain>
    </source>
</reference>
<evidence type="ECO:0000313" key="3">
    <source>
        <dbReference type="Proteomes" id="UP001165367"/>
    </source>
</evidence>
<proteinExistence type="predicted"/>
<dbReference type="Proteomes" id="UP001165367">
    <property type="component" value="Unassembled WGS sequence"/>
</dbReference>
<accession>A0ABS9KTM4</accession>
<evidence type="ECO:0000313" key="2">
    <source>
        <dbReference type="EMBL" id="MCG2615681.1"/>
    </source>
</evidence>
<evidence type="ECO:0000256" key="1">
    <source>
        <dbReference type="SAM" id="SignalP"/>
    </source>
</evidence>
<feature type="chain" id="PRO_5047055484" evidence="1">
    <location>
        <begin position="20"/>
        <end position="131"/>
    </location>
</feature>